<dbReference type="GO" id="GO:0050667">
    <property type="term" value="P:homocysteine metabolic process"/>
    <property type="evidence" value="ECO:0007669"/>
    <property type="project" value="TreeGrafter"/>
</dbReference>
<dbReference type="AlphaFoldDB" id="A0A485LZX7"/>
<dbReference type="GO" id="GO:0046653">
    <property type="term" value="P:tetrahydrofolate metabolic process"/>
    <property type="evidence" value="ECO:0007669"/>
    <property type="project" value="TreeGrafter"/>
</dbReference>
<dbReference type="InterPro" id="IPR006158">
    <property type="entry name" value="Cobalamin-bd"/>
</dbReference>
<keyword evidence="1" id="KW-0479">Metal-binding</keyword>
<evidence type="ECO:0000313" key="4">
    <source>
        <dbReference type="EMBL" id="VFU11838.1"/>
    </source>
</evidence>
<dbReference type="PROSITE" id="PS51332">
    <property type="entry name" value="B12_BINDING"/>
    <property type="match status" value="1"/>
</dbReference>
<accession>A0A485LZX7</accession>
<dbReference type="InterPro" id="IPR050554">
    <property type="entry name" value="Met_Synthase/Corrinoid"/>
</dbReference>
<keyword evidence="2" id="KW-0170">Cobalt</keyword>
<protein>
    <submittedName>
        <fullName evidence="4">Trimethylamine corrinoid protein 1</fullName>
    </submittedName>
</protein>
<organism evidence="4">
    <name type="scientific">anaerobic digester metagenome</name>
    <dbReference type="NCBI Taxonomy" id="1263854"/>
    <lineage>
        <taxon>unclassified sequences</taxon>
        <taxon>metagenomes</taxon>
        <taxon>ecological metagenomes</taxon>
    </lineage>
</organism>
<evidence type="ECO:0000259" key="3">
    <source>
        <dbReference type="PROSITE" id="PS51332"/>
    </source>
</evidence>
<reference evidence="4" key="1">
    <citation type="submission" date="2019-03" db="EMBL/GenBank/DDBJ databases">
        <authorList>
            <person name="Hao L."/>
        </authorList>
    </citation>
    <scope>NUCLEOTIDE SEQUENCE</scope>
</reference>
<dbReference type="PANTHER" id="PTHR45833:SF1">
    <property type="entry name" value="METHIONINE SYNTHASE"/>
    <property type="match status" value="1"/>
</dbReference>
<feature type="domain" description="B12-binding" evidence="3">
    <location>
        <begin position="1"/>
        <end position="94"/>
    </location>
</feature>
<name>A0A485LZX7_9ZZZZ</name>
<dbReference type="GO" id="GO:0008705">
    <property type="term" value="F:methionine synthase activity"/>
    <property type="evidence" value="ECO:0007669"/>
    <property type="project" value="TreeGrafter"/>
</dbReference>
<dbReference type="SUPFAM" id="SSF52242">
    <property type="entry name" value="Cobalamin (vitamin B12)-binding domain"/>
    <property type="match status" value="1"/>
</dbReference>
<evidence type="ECO:0000256" key="2">
    <source>
        <dbReference type="ARBA" id="ARBA00023285"/>
    </source>
</evidence>
<dbReference type="Gene3D" id="3.40.50.280">
    <property type="entry name" value="Cobalamin-binding domain"/>
    <property type="match status" value="1"/>
</dbReference>
<proteinExistence type="predicted"/>
<dbReference type="GO" id="GO:0046872">
    <property type="term" value="F:metal ion binding"/>
    <property type="evidence" value="ECO:0007669"/>
    <property type="project" value="UniProtKB-KW"/>
</dbReference>
<dbReference type="EMBL" id="CAADRN010000046">
    <property type="protein sequence ID" value="VFU11838.1"/>
    <property type="molecule type" value="Genomic_DNA"/>
</dbReference>
<dbReference type="Pfam" id="PF02310">
    <property type="entry name" value="B12-binding"/>
    <property type="match status" value="1"/>
</dbReference>
<gene>
    <name evidence="4" type="ORF">SCFA_140001</name>
</gene>
<dbReference type="PANTHER" id="PTHR45833">
    <property type="entry name" value="METHIONINE SYNTHASE"/>
    <property type="match status" value="1"/>
</dbReference>
<dbReference type="GO" id="GO:0005829">
    <property type="term" value="C:cytosol"/>
    <property type="evidence" value="ECO:0007669"/>
    <property type="project" value="TreeGrafter"/>
</dbReference>
<dbReference type="GO" id="GO:0031419">
    <property type="term" value="F:cobalamin binding"/>
    <property type="evidence" value="ECO:0007669"/>
    <property type="project" value="InterPro"/>
</dbReference>
<evidence type="ECO:0000256" key="1">
    <source>
        <dbReference type="ARBA" id="ARBA00022723"/>
    </source>
</evidence>
<dbReference type="InterPro" id="IPR036724">
    <property type="entry name" value="Cobalamin-bd_sf"/>
</dbReference>
<sequence>MLDLGKSVPAQAFLEAARREKADVVALSALMTTTMVEMPRVIELLRQELPGVKVIVGGAVVTAEYAREIGADGYGADAVEAVQVVRGFTPVSES</sequence>